<dbReference type="InterPro" id="IPR001362">
    <property type="entry name" value="Glyco_hydro_32"/>
</dbReference>
<dbReference type="SMART" id="SM00640">
    <property type="entry name" value="Glyco_32"/>
    <property type="match status" value="1"/>
</dbReference>
<evidence type="ECO:0000259" key="5">
    <source>
        <dbReference type="Pfam" id="PF00251"/>
    </source>
</evidence>
<dbReference type="RefSeq" id="WP_094908897.1">
    <property type="nucleotide sequence ID" value="NZ_JBHRWB010000011.1"/>
</dbReference>
<dbReference type="InterPro" id="IPR023296">
    <property type="entry name" value="Glyco_hydro_beta-prop_sf"/>
</dbReference>
<dbReference type="GO" id="GO:0005987">
    <property type="term" value="P:sucrose catabolic process"/>
    <property type="evidence" value="ECO:0007669"/>
    <property type="project" value="TreeGrafter"/>
</dbReference>
<evidence type="ECO:0000259" key="6">
    <source>
        <dbReference type="Pfam" id="PF08244"/>
    </source>
</evidence>
<evidence type="ECO:0000256" key="4">
    <source>
        <dbReference type="RuleBase" id="RU362110"/>
    </source>
</evidence>
<keyword evidence="3 4" id="KW-0326">Glycosidase</keyword>
<reference evidence="7 8" key="1">
    <citation type="submission" date="2019-07" db="EMBL/GenBank/DDBJ databases">
        <title>Whole genome shotgun sequence of Marinococcus halophilus NBRC 102359.</title>
        <authorList>
            <person name="Hosoyama A."/>
            <person name="Uohara A."/>
            <person name="Ohji S."/>
            <person name="Ichikawa N."/>
        </authorList>
    </citation>
    <scope>NUCLEOTIDE SEQUENCE [LARGE SCALE GENOMIC DNA]</scope>
    <source>
        <strain evidence="7 8">NBRC 102359</strain>
    </source>
</reference>
<gene>
    <name evidence="7" type="ORF">MHA01_28050</name>
</gene>
<dbReference type="OrthoDB" id="9759709at2"/>
<dbReference type="InterPro" id="IPR013148">
    <property type="entry name" value="Glyco_hydro_32_N"/>
</dbReference>
<dbReference type="EMBL" id="BJUN01000021">
    <property type="protein sequence ID" value="GEK59900.1"/>
    <property type="molecule type" value="Genomic_DNA"/>
</dbReference>
<proteinExistence type="inferred from homology"/>
<dbReference type="Proteomes" id="UP000321051">
    <property type="component" value="Unassembled WGS sequence"/>
</dbReference>
<evidence type="ECO:0000256" key="1">
    <source>
        <dbReference type="ARBA" id="ARBA00009902"/>
    </source>
</evidence>
<comment type="similarity">
    <text evidence="1 4">Belongs to the glycosyl hydrolase 32 family.</text>
</comment>
<dbReference type="Gene3D" id="2.115.10.20">
    <property type="entry name" value="Glycosyl hydrolase domain, family 43"/>
    <property type="match status" value="1"/>
</dbReference>
<evidence type="ECO:0008006" key="9">
    <source>
        <dbReference type="Google" id="ProtNLM"/>
    </source>
</evidence>
<protein>
    <recommendedName>
        <fullName evidence="9">Levanase</fullName>
    </recommendedName>
</protein>
<dbReference type="InterPro" id="IPR013189">
    <property type="entry name" value="Glyco_hydro_32_C"/>
</dbReference>
<dbReference type="GO" id="GO:0005737">
    <property type="term" value="C:cytoplasm"/>
    <property type="evidence" value="ECO:0007669"/>
    <property type="project" value="TreeGrafter"/>
</dbReference>
<feature type="domain" description="Glycosyl hydrolase family 32 C-terminal" evidence="6">
    <location>
        <begin position="343"/>
        <end position="469"/>
    </location>
</feature>
<organism evidence="7 8">
    <name type="scientific">Marinococcus halophilus</name>
    <dbReference type="NCBI Taxonomy" id="1371"/>
    <lineage>
        <taxon>Bacteria</taxon>
        <taxon>Bacillati</taxon>
        <taxon>Bacillota</taxon>
        <taxon>Bacilli</taxon>
        <taxon>Bacillales</taxon>
        <taxon>Bacillaceae</taxon>
        <taxon>Marinococcus</taxon>
    </lineage>
</organism>
<dbReference type="PROSITE" id="PS00609">
    <property type="entry name" value="GLYCOSYL_HYDROL_F32"/>
    <property type="match status" value="1"/>
</dbReference>
<dbReference type="GO" id="GO:0004575">
    <property type="term" value="F:sucrose alpha-glucosidase activity"/>
    <property type="evidence" value="ECO:0007669"/>
    <property type="project" value="TreeGrafter"/>
</dbReference>
<keyword evidence="8" id="KW-1185">Reference proteome</keyword>
<evidence type="ECO:0000313" key="7">
    <source>
        <dbReference type="EMBL" id="GEK59900.1"/>
    </source>
</evidence>
<name>A0A510Y956_MARHA</name>
<keyword evidence="2 4" id="KW-0378">Hydrolase</keyword>
<dbReference type="SUPFAM" id="SSF75005">
    <property type="entry name" value="Arabinanase/levansucrase/invertase"/>
    <property type="match status" value="1"/>
</dbReference>
<feature type="domain" description="Glycosyl hydrolase family 32 N-terminal" evidence="5">
    <location>
        <begin position="12"/>
        <end position="317"/>
    </location>
</feature>
<dbReference type="AlphaFoldDB" id="A0A510Y956"/>
<evidence type="ECO:0000256" key="3">
    <source>
        <dbReference type="ARBA" id="ARBA00023295"/>
    </source>
</evidence>
<dbReference type="PANTHER" id="PTHR42800:SF1">
    <property type="entry name" value="EXOINULINASE INUD (AFU_ORTHOLOGUE AFUA_5G00480)"/>
    <property type="match status" value="1"/>
</dbReference>
<dbReference type="SUPFAM" id="SSF49899">
    <property type="entry name" value="Concanavalin A-like lectins/glucanases"/>
    <property type="match status" value="1"/>
</dbReference>
<sequence>MYYQEPFRQQLHYSPRENWMNDPNGLVYFEGEYHLFYQYNPYGNDHAHMHWGHAVSQDLTHWKELPVALEPDELGTIFSGGAVVDKGNSSGLFQQEAGGMVAIYTQDGATQQQSIAYSEDHGRTWTKYKHNPVIENQTIKDFRDPKVFWHEETQKWIMSLACGDHIQFYRSPNLIDWTYQSSFGQEYGSHAGVWECPDLFSLTVESTATQQWVLIVSINDGGPNGGSAVQYFTGDFDGVQFHANETPTEAIKWADEGTDFYAAVSWENTASRYWIGWMNNWQYAGKVPVSPWRSSMSIVRRLSLQQVNDTYVLKQTPTLPDDLWDEQTQTDKSQRLVPTNDIAAFDISPLSDIQLTVGEKNSSTGWGIYFISDLEERFTVEFDESKHTYTVHRTEGMTDFSPHFPGEHTGSLHRWKVEKVHCLLDHASIELFINDGLSVSTTLLFPKGSLSRLEVFCKDQPLVLDNVNITDRVSIWNDQHTPVN</sequence>
<dbReference type="PANTHER" id="PTHR42800">
    <property type="entry name" value="EXOINULINASE INUD (AFU_ORTHOLOGUE AFUA_5G00480)"/>
    <property type="match status" value="1"/>
</dbReference>
<dbReference type="InterPro" id="IPR018053">
    <property type="entry name" value="Glyco_hydro_32_AS"/>
</dbReference>
<accession>A0A510Y956</accession>
<evidence type="ECO:0000256" key="2">
    <source>
        <dbReference type="ARBA" id="ARBA00022801"/>
    </source>
</evidence>
<comment type="caution">
    <text evidence="7">The sequence shown here is derived from an EMBL/GenBank/DDBJ whole genome shotgun (WGS) entry which is preliminary data.</text>
</comment>
<dbReference type="CDD" id="cd18622">
    <property type="entry name" value="GH32_Inu-like"/>
    <property type="match status" value="1"/>
</dbReference>
<dbReference type="Gene3D" id="2.60.120.560">
    <property type="entry name" value="Exo-inulinase, domain 1"/>
    <property type="match status" value="1"/>
</dbReference>
<dbReference type="Pfam" id="PF08244">
    <property type="entry name" value="Glyco_hydro_32C"/>
    <property type="match status" value="1"/>
</dbReference>
<dbReference type="InterPro" id="IPR013320">
    <property type="entry name" value="ConA-like_dom_sf"/>
</dbReference>
<dbReference type="Pfam" id="PF00251">
    <property type="entry name" value="Glyco_hydro_32N"/>
    <property type="match status" value="1"/>
</dbReference>
<evidence type="ECO:0000313" key="8">
    <source>
        <dbReference type="Proteomes" id="UP000321051"/>
    </source>
</evidence>